<sequence length="227" mass="25381">MDETGEFIVDGHTVRYTITDVLGLGSFGVVHQATAKAWEKSDTEAADSIELAIKSLFIASSHSPESDGQLTKELEVVLKLRHPNLVRYFTTFGRAPRLPNERPTWVIVMEYCTGGNLAKFFDRHQLSRLTRPGLGSAHCYKSGRKFIKQIVSSTSASEINFKSLIVKTGTSAEEIIRFNRRRRDTTRSESLPPNLKAVVFNCLQVNPQNRPSAEQLLAAVRAATYRI</sequence>
<keyword evidence="4" id="KW-1185">Reference proteome</keyword>
<dbReference type="Proteomes" id="UP000192578">
    <property type="component" value="Unassembled WGS sequence"/>
</dbReference>
<evidence type="ECO:0000256" key="1">
    <source>
        <dbReference type="PROSITE-ProRule" id="PRU10141"/>
    </source>
</evidence>
<dbReference type="InterPro" id="IPR045269">
    <property type="entry name" value="Atg1-like"/>
</dbReference>
<gene>
    <name evidence="3" type="ORF">BV898_06053</name>
</gene>
<accession>A0A1W0WY02</accession>
<dbReference type="OrthoDB" id="6513151at2759"/>
<dbReference type="InterPro" id="IPR011009">
    <property type="entry name" value="Kinase-like_dom_sf"/>
</dbReference>
<feature type="domain" description="Protein kinase" evidence="2">
    <location>
        <begin position="16"/>
        <end position="227"/>
    </location>
</feature>
<reference evidence="4" key="1">
    <citation type="submission" date="2017-01" db="EMBL/GenBank/DDBJ databases">
        <title>Comparative genomics of anhydrobiosis in the tardigrade Hypsibius dujardini.</title>
        <authorList>
            <person name="Yoshida Y."/>
            <person name="Koutsovoulos G."/>
            <person name="Laetsch D."/>
            <person name="Stevens L."/>
            <person name="Kumar S."/>
            <person name="Horikawa D."/>
            <person name="Ishino K."/>
            <person name="Komine S."/>
            <person name="Tomita M."/>
            <person name="Blaxter M."/>
            <person name="Arakawa K."/>
        </authorList>
    </citation>
    <scope>NUCLEOTIDE SEQUENCE [LARGE SCALE GENOMIC DNA]</scope>
    <source>
        <strain evidence="4">Z151</strain>
    </source>
</reference>
<dbReference type="AlphaFoldDB" id="A0A1W0WY02"/>
<dbReference type="GO" id="GO:0005524">
    <property type="term" value="F:ATP binding"/>
    <property type="evidence" value="ECO:0007669"/>
    <property type="project" value="UniProtKB-UniRule"/>
</dbReference>
<dbReference type="GO" id="GO:0010506">
    <property type="term" value="P:regulation of autophagy"/>
    <property type="evidence" value="ECO:0007669"/>
    <property type="project" value="InterPro"/>
</dbReference>
<dbReference type="SUPFAM" id="SSF56112">
    <property type="entry name" value="Protein kinase-like (PK-like)"/>
    <property type="match status" value="1"/>
</dbReference>
<evidence type="ECO:0000313" key="3">
    <source>
        <dbReference type="EMBL" id="OQV20053.1"/>
    </source>
</evidence>
<keyword evidence="1" id="KW-0547">Nucleotide-binding</keyword>
<dbReference type="Gene3D" id="1.10.510.10">
    <property type="entry name" value="Transferase(Phosphotransferase) domain 1"/>
    <property type="match status" value="2"/>
</dbReference>
<keyword evidence="1" id="KW-0067">ATP-binding</keyword>
<dbReference type="PROSITE" id="PS00107">
    <property type="entry name" value="PROTEIN_KINASE_ATP"/>
    <property type="match status" value="1"/>
</dbReference>
<feature type="binding site" evidence="1">
    <location>
        <position position="54"/>
    </location>
    <ligand>
        <name>ATP</name>
        <dbReference type="ChEBI" id="CHEBI:30616"/>
    </ligand>
</feature>
<evidence type="ECO:0000259" key="2">
    <source>
        <dbReference type="PROSITE" id="PS50011"/>
    </source>
</evidence>
<organism evidence="3 4">
    <name type="scientific">Hypsibius exemplaris</name>
    <name type="common">Freshwater tardigrade</name>
    <dbReference type="NCBI Taxonomy" id="2072580"/>
    <lineage>
        <taxon>Eukaryota</taxon>
        <taxon>Metazoa</taxon>
        <taxon>Ecdysozoa</taxon>
        <taxon>Tardigrada</taxon>
        <taxon>Eutardigrada</taxon>
        <taxon>Parachela</taxon>
        <taxon>Hypsibioidea</taxon>
        <taxon>Hypsibiidae</taxon>
        <taxon>Hypsibius</taxon>
    </lineage>
</organism>
<dbReference type="GO" id="GO:0006914">
    <property type="term" value="P:autophagy"/>
    <property type="evidence" value="ECO:0007669"/>
    <property type="project" value="UniProtKB-ARBA"/>
</dbReference>
<dbReference type="Pfam" id="PF07714">
    <property type="entry name" value="PK_Tyr_Ser-Thr"/>
    <property type="match status" value="1"/>
</dbReference>
<dbReference type="PANTHER" id="PTHR24348">
    <property type="entry name" value="SERINE/THREONINE-PROTEIN KINASE UNC-51-RELATED"/>
    <property type="match status" value="1"/>
</dbReference>
<dbReference type="PROSITE" id="PS50011">
    <property type="entry name" value="PROTEIN_KINASE_DOM"/>
    <property type="match status" value="1"/>
</dbReference>
<comment type="caution">
    <text evidence="3">The sequence shown here is derived from an EMBL/GenBank/DDBJ whole genome shotgun (WGS) entry which is preliminary data.</text>
</comment>
<dbReference type="InterPro" id="IPR001245">
    <property type="entry name" value="Ser-Thr/Tyr_kinase_cat_dom"/>
</dbReference>
<dbReference type="InterPro" id="IPR000719">
    <property type="entry name" value="Prot_kinase_dom"/>
</dbReference>
<proteinExistence type="predicted"/>
<evidence type="ECO:0000313" key="4">
    <source>
        <dbReference type="Proteomes" id="UP000192578"/>
    </source>
</evidence>
<dbReference type="InterPro" id="IPR017441">
    <property type="entry name" value="Protein_kinase_ATP_BS"/>
</dbReference>
<dbReference type="GO" id="GO:0004674">
    <property type="term" value="F:protein serine/threonine kinase activity"/>
    <property type="evidence" value="ECO:0007669"/>
    <property type="project" value="InterPro"/>
</dbReference>
<dbReference type="EMBL" id="MTYJ01000034">
    <property type="protein sequence ID" value="OQV20053.1"/>
    <property type="molecule type" value="Genomic_DNA"/>
</dbReference>
<dbReference type="GO" id="GO:0005737">
    <property type="term" value="C:cytoplasm"/>
    <property type="evidence" value="ECO:0007669"/>
    <property type="project" value="TreeGrafter"/>
</dbReference>
<name>A0A1W0WY02_HYPEX</name>
<protein>
    <recommendedName>
        <fullName evidence="2">Protein kinase domain-containing protein</fullName>
    </recommendedName>
</protein>